<proteinExistence type="predicted"/>
<dbReference type="Pfam" id="PF13649">
    <property type="entry name" value="Methyltransf_25"/>
    <property type="match status" value="1"/>
</dbReference>
<dbReference type="CDD" id="cd02440">
    <property type="entry name" value="AdoMet_MTases"/>
    <property type="match status" value="1"/>
</dbReference>
<keyword evidence="1" id="KW-1133">Transmembrane helix</keyword>
<sequence>MLTKIYMGLKEIPFTYHWIVRRLIGGDINTVLDIGCGNGEFMEVVSKGKNWVITGVDLHDASLKHAKQKSVYSKLIKSDVVKISKEVTRSKYDLVFCSQVIEHLNKKDGLKAIRIWEKLAKKRVLVSTPLDFIPYHRIELTRKTTNPLNVHLSGWTPDEFEKLGYTVYGQGSKLVYGENGLLRKTSKIFWPLLILLSFIISVFVYYFPNFATYIVAVKNK</sequence>
<dbReference type="AlphaFoldDB" id="A0A0G0QMY6"/>
<evidence type="ECO:0000256" key="1">
    <source>
        <dbReference type="SAM" id="Phobius"/>
    </source>
</evidence>
<evidence type="ECO:0000259" key="2">
    <source>
        <dbReference type="Pfam" id="PF13649"/>
    </source>
</evidence>
<dbReference type="Proteomes" id="UP000034246">
    <property type="component" value="Unassembled WGS sequence"/>
</dbReference>
<evidence type="ECO:0000313" key="3">
    <source>
        <dbReference type="EMBL" id="KKR11735.1"/>
    </source>
</evidence>
<dbReference type="EMBL" id="LBWP01000003">
    <property type="protein sequence ID" value="KKR11735.1"/>
    <property type="molecule type" value="Genomic_DNA"/>
</dbReference>
<dbReference type="InterPro" id="IPR041698">
    <property type="entry name" value="Methyltransf_25"/>
</dbReference>
<keyword evidence="1" id="KW-0472">Membrane</keyword>
<dbReference type="InterPro" id="IPR029063">
    <property type="entry name" value="SAM-dependent_MTases_sf"/>
</dbReference>
<gene>
    <name evidence="3" type="ORF">UT39_C0003G0004</name>
</gene>
<dbReference type="GO" id="GO:0008168">
    <property type="term" value="F:methyltransferase activity"/>
    <property type="evidence" value="ECO:0007669"/>
    <property type="project" value="UniProtKB-KW"/>
</dbReference>
<comment type="caution">
    <text evidence="3">The sequence shown here is derived from an EMBL/GenBank/DDBJ whole genome shotgun (WGS) entry which is preliminary data.</text>
</comment>
<keyword evidence="3" id="KW-0489">Methyltransferase</keyword>
<dbReference type="GO" id="GO:0032259">
    <property type="term" value="P:methylation"/>
    <property type="evidence" value="ECO:0007669"/>
    <property type="project" value="UniProtKB-KW"/>
</dbReference>
<accession>A0A0G0QMY6</accession>
<dbReference type="SUPFAM" id="SSF53335">
    <property type="entry name" value="S-adenosyl-L-methionine-dependent methyltransferases"/>
    <property type="match status" value="1"/>
</dbReference>
<evidence type="ECO:0000313" key="4">
    <source>
        <dbReference type="Proteomes" id="UP000034246"/>
    </source>
</evidence>
<dbReference type="Gene3D" id="3.40.50.150">
    <property type="entry name" value="Vaccinia Virus protein VP39"/>
    <property type="match status" value="1"/>
</dbReference>
<name>A0A0G0QMY6_9BACT</name>
<keyword evidence="1" id="KW-0812">Transmembrane</keyword>
<feature type="domain" description="Methyltransferase" evidence="2">
    <location>
        <begin position="31"/>
        <end position="119"/>
    </location>
</feature>
<reference evidence="3 4" key="1">
    <citation type="journal article" date="2015" name="Nature">
        <title>rRNA introns, odd ribosomes, and small enigmatic genomes across a large radiation of phyla.</title>
        <authorList>
            <person name="Brown C.T."/>
            <person name="Hug L.A."/>
            <person name="Thomas B.C."/>
            <person name="Sharon I."/>
            <person name="Castelle C.J."/>
            <person name="Singh A."/>
            <person name="Wilkins M.J."/>
            <person name="Williams K.H."/>
            <person name="Banfield J.F."/>
        </authorList>
    </citation>
    <scope>NUCLEOTIDE SEQUENCE [LARGE SCALE GENOMIC DNA]</scope>
</reference>
<protein>
    <submittedName>
        <fullName evidence="3">Methyltransferase type 11</fullName>
    </submittedName>
</protein>
<organism evidence="3 4">
    <name type="scientific">Candidatus Woesebacteria bacterium GW2011_GWA1_39_21</name>
    <dbReference type="NCBI Taxonomy" id="1618550"/>
    <lineage>
        <taxon>Bacteria</taxon>
        <taxon>Candidatus Woeseibacteriota</taxon>
    </lineage>
</organism>
<keyword evidence="3" id="KW-0808">Transferase</keyword>
<dbReference type="STRING" id="1618550.UT39_C0003G0004"/>
<feature type="transmembrane region" description="Helical" evidence="1">
    <location>
        <begin position="188"/>
        <end position="207"/>
    </location>
</feature>